<dbReference type="SUPFAM" id="SSF52540">
    <property type="entry name" value="P-loop containing nucleoside triphosphate hydrolases"/>
    <property type="match status" value="1"/>
</dbReference>
<evidence type="ECO:0000256" key="1">
    <source>
        <dbReference type="ARBA" id="ARBA00004202"/>
    </source>
</evidence>
<evidence type="ECO:0000256" key="5">
    <source>
        <dbReference type="ARBA" id="ARBA00022741"/>
    </source>
</evidence>
<feature type="domain" description="ABC transporter" evidence="10">
    <location>
        <begin position="4"/>
        <end position="240"/>
    </location>
</feature>
<evidence type="ECO:0000256" key="9">
    <source>
        <dbReference type="ARBA" id="ARBA00023136"/>
    </source>
</evidence>
<evidence type="ECO:0000256" key="4">
    <source>
        <dbReference type="ARBA" id="ARBA00022496"/>
    </source>
</evidence>
<keyword evidence="6" id="KW-0067">ATP-binding</keyword>
<dbReference type="InterPro" id="IPR003593">
    <property type="entry name" value="AAA+_ATPase"/>
</dbReference>
<evidence type="ECO:0000313" key="11">
    <source>
        <dbReference type="EMBL" id="OAK68179.1"/>
    </source>
</evidence>
<reference evidence="11 12" key="1">
    <citation type="submission" date="2015-05" db="EMBL/GenBank/DDBJ databases">
        <title>Comparison of genome.</title>
        <authorList>
            <person name="Zheng Z."/>
            <person name="Sun M."/>
        </authorList>
    </citation>
    <scope>NUCLEOTIDE SEQUENCE [LARGE SCALE GENOMIC DNA]</scope>
    <source>
        <strain evidence="11 12">G25-74</strain>
    </source>
</reference>
<sequence length="260" mass="29364">MSILEAKKIDLRYEEKFIVQSLDLSIQKGKIYSLLGPNGSGKSTILKALSRNLKIEQGAVYLNGRMIRELKAKEIAQKMGILSQSPYTPPHFTVRDLVEYGRFPHKKFWERLSKEDLDIVNWGIEQTGLTTFANRVVHTLSGGERQRAWIGMALVQKPSILLLDEPTTYLDIAHQLEIMELVTSINKDFGITIVMVLHDMNHASKYSDELIVLKNGGIFAQGSPIKVLNKHTIREVFGVEADIWVDPLRQKPICIAQALA</sequence>
<evidence type="ECO:0000259" key="10">
    <source>
        <dbReference type="PROSITE" id="PS50893"/>
    </source>
</evidence>
<dbReference type="EMBL" id="LDJR01000057">
    <property type="protein sequence ID" value="OAK68179.1"/>
    <property type="molecule type" value="Genomic_DNA"/>
</dbReference>
<name>A0A177ZL53_9BACI</name>
<dbReference type="Gene3D" id="3.40.50.300">
    <property type="entry name" value="P-loop containing nucleotide triphosphate hydrolases"/>
    <property type="match status" value="1"/>
</dbReference>
<dbReference type="STRING" id="217031.ABB05_16605"/>
<evidence type="ECO:0000256" key="2">
    <source>
        <dbReference type="ARBA" id="ARBA00022448"/>
    </source>
</evidence>
<dbReference type="RefSeq" id="WP_064468561.1">
    <property type="nucleotide sequence ID" value="NZ_LDJR01000057.1"/>
</dbReference>
<gene>
    <name evidence="11" type="ORF">ABB05_16605</name>
</gene>
<dbReference type="InterPro" id="IPR027417">
    <property type="entry name" value="P-loop_NTPase"/>
</dbReference>
<keyword evidence="7" id="KW-0408">Iron</keyword>
<dbReference type="GO" id="GO:0005886">
    <property type="term" value="C:plasma membrane"/>
    <property type="evidence" value="ECO:0007669"/>
    <property type="project" value="UniProtKB-SubCell"/>
</dbReference>
<dbReference type="PANTHER" id="PTHR42771">
    <property type="entry name" value="IRON(3+)-HYDROXAMATE IMPORT ATP-BINDING PROTEIN FHUC"/>
    <property type="match status" value="1"/>
</dbReference>
<dbReference type="PROSITE" id="PS00211">
    <property type="entry name" value="ABC_TRANSPORTER_1"/>
    <property type="match status" value="1"/>
</dbReference>
<comment type="subcellular location">
    <subcellularLocation>
        <location evidence="1">Cell membrane</location>
        <topology evidence="1">Peripheral membrane protein</topology>
    </subcellularLocation>
</comment>
<protein>
    <recommendedName>
        <fullName evidence="10">ABC transporter domain-containing protein</fullName>
    </recommendedName>
</protein>
<keyword evidence="4" id="KW-0410">Iron transport</keyword>
<evidence type="ECO:0000256" key="3">
    <source>
        <dbReference type="ARBA" id="ARBA00022475"/>
    </source>
</evidence>
<dbReference type="PATRIC" id="fig|217031.6.peg.3592"/>
<keyword evidence="12" id="KW-1185">Reference proteome</keyword>
<evidence type="ECO:0000256" key="7">
    <source>
        <dbReference type="ARBA" id="ARBA00023004"/>
    </source>
</evidence>
<accession>A0A177ZL53</accession>
<keyword evidence="3" id="KW-1003">Cell membrane</keyword>
<dbReference type="InterPro" id="IPR003439">
    <property type="entry name" value="ABC_transporter-like_ATP-bd"/>
</dbReference>
<keyword evidence="2" id="KW-0813">Transport</keyword>
<dbReference type="Pfam" id="PF00005">
    <property type="entry name" value="ABC_tran"/>
    <property type="match status" value="1"/>
</dbReference>
<dbReference type="GO" id="GO:0006826">
    <property type="term" value="P:iron ion transport"/>
    <property type="evidence" value="ECO:0007669"/>
    <property type="project" value="UniProtKB-KW"/>
</dbReference>
<dbReference type="InterPro" id="IPR017871">
    <property type="entry name" value="ABC_transporter-like_CS"/>
</dbReference>
<dbReference type="AlphaFoldDB" id="A0A177ZL53"/>
<keyword evidence="8" id="KW-0406">Ion transport</keyword>
<evidence type="ECO:0000256" key="6">
    <source>
        <dbReference type="ARBA" id="ARBA00022840"/>
    </source>
</evidence>
<dbReference type="InterPro" id="IPR051535">
    <property type="entry name" value="Siderophore_ABC-ATPase"/>
</dbReference>
<dbReference type="OrthoDB" id="9787851at2"/>
<dbReference type="CDD" id="cd03214">
    <property type="entry name" value="ABC_Iron-Siderophores_B12_Hemin"/>
    <property type="match status" value="1"/>
</dbReference>
<dbReference type="GO" id="GO:0005524">
    <property type="term" value="F:ATP binding"/>
    <property type="evidence" value="ECO:0007669"/>
    <property type="project" value="UniProtKB-KW"/>
</dbReference>
<dbReference type="PROSITE" id="PS50893">
    <property type="entry name" value="ABC_TRANSPORTER_2"/>
    <property type="match status" value="1"/>
</dbReference>
<dbReference type="PANTHER" id="PTHR42771:SF4">
    <property type="entry name" value="IRON(3+)-HYDROXAMATE IMPORT ATP-BINDING PROTEIN FHUC"/>
    <property type="match status" value="1"/>
</dbReference>
<dbReference type="GO" id="GO:0016887">
    <property type="term" value="F:ATP hydrolysis activity"/>
    <property type="evidence" value="ECO:0007669"/>
    <property type="project" value="InterPro"/>
</dbReference>
<dbReference type="FunFam" id="3.40.50.300:FF:000134">
    <property type="entry name" value="Iron-enterobactin ABC transporter ATP-binding protein"/>
    <property type="match status" value="1"/>
</dbReference>
<dbReference type="Proteomes" id="UP000077881">
    <property type="component" value="Unassembled WGS sequence"/>
</dbReference>
<keyword evidence="9" id="KW-0472">Membrane</keyword>
<keyword evidence="5" id="KW-0547">Nucleotide-binding</keyword>
<proteinExistence type="predicted"/>
<organism evidence="11 12">
    <name type="scientific">Lederbergia galactosidilytica</name>
    <dbReference type="NCBI Taxonomy" id="217031"/>
    <lineage>
        <taxon>Bacteria</taxon>
        <taxon>Bacillati</taxon>
        <taxon>Bacillota</taxon>
        <taxon>Bacilli</taxon>
        <taxon>Bacillales</taxon>
        <taxon>Bacillaceae</taxon>
        <taxon>Lederbergia</taxon>
    </lineage>
</organism>
<comment type="caution">
    <text evidence="11">The sequence shown here is derived from an EMBL/GenBank/DDBJ whole genome shotgun (WGS) entry which is preliminary data.</text>
</comment>
<dbReference type="SMART" id="SM00382">
    <property type="entry name" value="AAA"/>
    <property type="match status" value="1"/>
</dbReference>
<evidence type="ECO:0000256" key="8">
    <source>
        <dbReference type="ARBA" id="ARBA00023065"/>
    </source>
</evidence>
<evidence type="ECO:0000313" key="12">
    <source>
        <dbReference type="Proteomes" id="UP000077881"/>
    </source>
</evidence>